<evidence type="ECO:0000256" key="3">
    <source>
        <dbReference type="RuleBase" id="RU000363"/>
    </source>
</evidence>
<gene>
    <name evidence="4" type="ORF">ACFOWA_09670</name>
</gene>
<dbReference type="PANTHER" id="PTHR42901:SF1">
    <property type="entry name" value="ALCOHOL DEHYDROGENASE"/>
    <property type="match status" value="1"/>
</dbReference>
<reference evidence="5" key="1">
    <citation type="journal article" date="2019" name="Int. J. Syst. Evol. Microbiol.">
        <title>The Global Catalogue of Microorganisms (GCM) 10K type strain sequencing project: providing services to taxonomists for standard genome sequencing and annotation.</title>
        <authorList>
            <consortium name="The Broad Institute Genomics Platform"/>
            <consortium name="The Broad Institute Genome Sequencing Center for Infectious Disease"/>
            <person name="Wu L."/>
            <person name="Ma J."/>
        </authorList>
    </citation>
    <scope>NUCLEOTIDE SEQUENCE [LARGE SCALE GENOMIC DNA]</scope>
    <source>
        <strain evidence="5">CCM 8691</strain>
    </source>
</reference>
<dbReference type="SUPFAM" id="SSF51735">
    <property type="entry name" value="NAD(P)-binding Rossmann-fold domains"/>
    <property type="match status" value="1"/>
</dbReference>
<dbReference type="Pfam" id="PF00106">
    <property type="entry name" value="adh_short"/>
    <property type="match status" value="1"/>
</dbReference>
<dbReference type="PRINTS" id="PR00081">
    <property type="entry name" value="GDHRDH"/>
</dbReference>
<evidence type="ECO:0000256" key="1">
    <source>
        <dbReference type="ARBA" id="ARBA00006484"/>
    </source>
</evidence>
<evidence type="ECO:0000256" key="2">
    <source>
        <dbReference type="ARBA" id="ARBA00023002"/>
    </source>
</evidence>
<dbReference type="PROSITE" id="PS00061">
    <property type="entry name" value="ADH_SHORT"/>
    <property type="match status" value="1"/>
</dbReference>
<sequence>MSKIALITGATSGIGEACAHIFAQNGYNLVLVARRTERLAKISHHLEDKYAITIKQVIADVREKESLSEALEALSPEWQNVDVLINNAGLSQGLDPIDKGNTDDWDTMIDTNVKGLLYVTKIVSNWMIPKKSGHIINIGSIAGQEVYPNGNVYCATKHAVDALSKAMRIDLLQHNIKVTAINPGMVETEFSVVRFKGDAERAKNVYAGLEPLIADDIADAIWYAVSRPKHVNINDMLIMPTAQATATLINRN</sequence>
<dbReference type="Proteomes" id="UP001595789">
    <property type="component" value="Unassembled WGS sequence"/>
</dbReference>
<dbReference type="PANTHER" id="PTHR42901">
    <property type="entry name" value="ALCOHOL DEHYDROGENASE"/>
    <property type="match status" value="1"/>
</dbReference>
<accession>A0ABV8P9X7</accession>
<dbReference type="EMBL" id="JBHSBW010000009">
    <property type="protein sequence ID" value="MFC4211450.1"/>
    <property type="molecule type" value="Genomic_DNA"/>
</dbReference>
<organism evidence="4 5">
    <name type="scientific">Pedobacter lithocola</name>
    <dbReference type="NCBI Taxonomy" id="1908239"/>
    <lineage>
        <taxon>Bacteria</taxon>
        <taxon>Pseudomonadati</taxon>
        <taxon>Bacteroidota</taxon>
        <taxon>Sphingobacteriia</taxon>
        <taxon>Sphingobacteriales</taxon>
        <taxon>Sphingobacteriaceae</taxon>
        <taxon>Pedobacter</taxon>
    </lineage>
</organism>
<proteinExistence type="inferred from homology"/>
<dbReference type="InterPro" id="IPR002347">
    <property type="entry name" value="SDR_fam"/>
</dbReference>
<dbReference type="InterPro" id="IPR036291">
    <property type="entry name" value="NAD(P)-bd_dom_sf"/>
</dbReference>
<keyword evidence="5" id="KW-1185">Reference proteome</keyword>
<name>A0ABV8P9X7_9SPHI</name>
<dbReference type="InterPro" id="IPR020904">
    <property type="entry name" value="Sc_DH/Rdtase_CS"/>
</dbReference>
<evidence type="ECO:0000313" key="5">
    <source>
        <dbReference type="Proteomes" id="UP001595789"/>
    </source>
</evidence>
<evidence type="ECO:0000313" key="4">
    <source>
        <dbReference type="EMBL" id="MFC4211450.1"/>
    </source>
</evidence>
<comment type="caution">
    <text evidence="4">The sequence shown here is derived from an EMBL/GenBank/DDBJ whole genome shotgun (WGS) entry which is preliminary data.</text>
</comment>
<dbReference type="Gene3D" id="3.40.50.720">
    <property type="entry name" value="NAD(P)-binding Rossmann-like Domain"/>
    <property type="match status" value="1"/>
</dbReference>
<protein>
    <submittedName>
        <fullName evidence="4">SDR family NAD(P)-dependent oxidoreductase</fullName>
    </submittedName>
</protein>
<comment type="similarity">
    <text evidence="1 3">Belongs to the short-chain dehydrogenases/reductases (SDR) family.</text>
</comment>
<dbReference type="RefSeq" id="WP_378984560.1">
    <property type="nucleotide sequence ID" value="NZ_JBHSBW010000009.1"/>
</dbReference>
<keyword evidence="2" id="KW-0560">Oxidoreductase</keyword>
<dbReference type="PRINTS" id="PR00080">
    <property type="entry name" value="SDRFAMILY"/>
</dbReference>